<comment type="subcellular location">
    <subcellularLocation>
        <location evidence="1 6">Cytoplasm</location>
    </subcellularLocation>
</comment>
<comment type="subunit">
    <text evidence="6">Component of the small ribosomal subunit. Mature ribosomes consist of a small (40S) and a large (60S) subunit. The 40S subunit contains about 33 different proteins and 1 molecule of RNA (18S). The 60S subunit contains about 49 different proteins and 3 molecules of RNA (25S, 5.8S and 5S). Interacts with ribosomal protein S21.</text>
</comment>
<dbReference type="GO" id="GO:0022627">
    <property type="term" value="C:cytosolic small ribosomal subunit"/>
    <property type="evidence" value="ECO:0007669"/>
    <property type="project" value="UniProtKB-UniRule"/>
</dbReference>
<comment type="similarity">
    <text evidence="2 6 7">Belongs to the universal ribosomal protein uS2 family.</text>
</comment>
<dbReference type="InterPro" id="IPR023591">
    <property type="entry name" value="Ribosomal_uS2_flav_dom_sf"/>
</dbReference>
<evidence type="ECO:0000256" key="5">
    <source>
        <dbReference type="ARBA" id="ARBA00023274"/>
    </source>
</evidence>
<feature type="domain" description="Small ribosomal subunit protein uS2 C-terminal" evidence="9">
    <location>
        <begin position="203"/>
        <end position="279"/>
    </location>
</feature>
<protein>
    <recommendedName>
        <fullName evidence="6">Small ribosomal subunit protein uS2</fullName>
    </recommendedName>
</protein>
<dbReference type="GO" id="GO:0006412">
    <property type="term" value="P:translation"/>
    <property type="evidence" value="ECO:0007669"/>
    <property type="project" value="UniProtKB-UniRule"/>
</dbReference>
<dbReference type="InterPro" id="IPR032281">
    <property type="entry name" value="Ribosomal_uS2_C"/>
</dbReference>
<evidence type="ECO:0000256" key="6">
    <source>
        <dbReference type="HAMAP-Rule" id="MF_03015"/>
    </source>
</evidence>
<organism evidence="10">
    <name type="scientific">Hordeum vulgare subsp. vulgare</name>
    <name type="common">Domesticated barley</name>
    <dbReference type="NCBI Taxonomy" id="112509"/>
    <lineage>
        <taxon>Eukaryota</taxon>
        <taxon>Viridiplantae</taxon>
        <taxon>Streptophyta</taxon>
        <taxon>Embryophyta</taxon>
        <taxon>Tracheophyta</taxon>
        <taxon>Spermatophyta</taxon>
        <taxon>Magnoliopsida</taxon>
        <taxon>Liliopsida</taxon>
        <taxon>Poales</taxon>
        <taxon>Poaceae</taxon>
        <taxon>BOP clade</taxon>
        <taxon>Pooideae</taxon>
        <taxon>Triticodae</taxon>
        <taxon>Triticeae</taxon>
        <taxon>Hordeinae</taxon>
        <taxon>Hordeum</taxon>
    </lineage>
</organism>
<sequence>MADNKFADVLSLTPEDASLLLSSQSHIGSKNVNVQMEPYIYKKRSDGVNIIDIGKTYAKIVLAARILATIENPNDVCVISARPYGHRAVLKYAGFTGAQAIAGRFTPGSFTNYITRSFKEPRLIIVTDPRVDHQAIREAAYVNIPVIALCDTDASLKFVDVAIPCNNKSRHSIGLIWYLLCREVLRLRGTIDRGNWSVLPDLFFYRDPDQVEADNAEKAAALVAGNAAVEGTVEGAVPSEWDATNAAEPAQFAAEPTGQALDWSADNTAGDWSADQPAQNW</sequence>
<keyword evidence="4 6" id="KW-0689">Ribosomal protein</keyword>
<dbReference type="PROSITE" id="PS00963">
    <property type="entry name" value="RIBOSOMAL_S2_2"/>
    <property type="match status" value="1"/>
</dbReference>
<evidence type="ECO:0000256" key="4">
    <source>
        <dbReference type="ARBA" id="ARBA00022980"/>
    </source>
</evidence>
<dbReference type="InterPro" id="IPR027498">
    <property type="entry name" value="Ribosomal_uS2_euk"/>
</dbReference>
<evidence type="ECO:0000256" key="1">
    <source>
        <dbReference type="ARBA" id="ARBA00004496"/>
    </source>
</evidence>
<dbReference type="Pfam" id="PF16122">
    <property type="entry name" value="40S_SA_C"/>
    <property type="match status" value="1"/>
</dbReference>
<reference evidence="10" key="1">
    <citation type="journal article" date="2011" name="Plant Physiol.">
        <title>Comprehensive sequence analysis of 24,783 barley full-length cDNAs derived from 12 clone libraries.</title>
        <authorList>
            <person name="Matsumoto T."/>
            <person name="Tanaka T."/>
            <person name="Sakai H."/>
            <person name="Amano N."/>
            <person name="Kanamori H."/>
            <person name="Kurita K."/>
            <person name="Kikuta A."/>
            <person name="Kamiya K."/>
            <person name="Yamamoto M."/>
            <person name="Ikawa H."/>
            <person name="Fujii N."/>
            <person name="Hori K."/>
            <person name="Itoh T."/>
            <person name="Sato K."/>
        </authorList>
    </citation>
    <scope>NUCLEOTIDE SEQUENCE</scope>
    <source>
        <tissue evidence="10">Shoot</tissue>
    </source>
</reference>
<evidence type="ECO:0000259" key="9">
    <source>
        <dbReference type="Pfam" id="PF16122"/>
    </source>
</evidence>
<dbReference type="EMBL" id="AK357036">
    <property type="protein sequence ID" value="BAJ88251.1"/>
    <property type="molecule type" value="mRNA"/>
</dbReference>
<accession>F2CZI0</accession>
<keyword evidence="3 6" id="KW-0963">Cytoplasm</keyword>
<dbReference type="PROSITE" id="PS00962">
    <property type="entry name" value="RIBOSOMAL_S2_1"/>
    <property type="match status" value="1"/>
</dbReference>
<evidence type="ECO:0000256" key="8">
    <source>
        <dbReference type="SAM" id="MobiDB-lite"/>
    </source>
</evidence>
<comment type="function">
    <text evidence="6">Required for the assembly and/or stability of the 40S ribosomal subunit. Required for the processing of the 20S rRNA-precursor to mature 18S rRNA in a late step of the maturation of 40S ribosomal subunits.</text>
</comment>
<evidence type="ECO:0000313" key="10">
    <source>
        <dbReference type="EMBL" id="BAJ88251.1"/>
    </source>
</evidence>
<dbReference type="InterPro" id="IPR001865">
    <property type="entry name" value="Ribosomal_uS2"/>
</dbReference>
<dbReference type="PRINTS" id="PR00395">
    <property type="entry name" value="RIBOSOMALS2"/>
</dbReference>
<dbReference type="CDD" id="cd01425">
    <property type="entry name" value="RPS2"/>
    <property type="match status" value="1"/>
</dbReference>
<dbReference type="HAMAP" id="MF_03015">
    <property type="entry name" value="Ribosomal_S2_euk"/>
    <property type="match status" value="1"/>
</dbReference>
<dbReference type="InterPro" id="IPR018130">
    <property type="entry name" value="Ribosomal_uS2_CS"/>
</dbReference>
<evidence type="ECO:0000256" key="3">
    <source>
        <dbReference type="ARBA" id="ARBA00022490"/>
    </source>
</evidence>
<dbReference type="Gene3D" id="3.40.50.10490">
    <property type="entry name" value="Glucose-6-phosphate isomerase like protein, domain 1"/>
    <property type="match status" value="1"/>
</dbReference>
<dbReference type="InterPro" id="IPR005707">
    <property type="entry name" value="Ribosomal_uS2_euk/arc"/>
</dbReference>
<dbReference type="FunFam" id="3.40.50.10490:FF:000010">
    <property type="entry name" value="40S ribosomal protein S0"/>
    <property type="match status" value="1"/>
</dbReference>
<dbReference type="PANTHER" id="PTHR11489">
    <property type="entry name" value="40S RIBOSOMAL PROTEIN SA"/>
    <property type="match status" value="1"/>
</dbReference>
<evidence type="ECO:0000256" key="2">
    <source>
        <dbReference type="ARBA" id="ARBA00006242"/>
    </source>
</evidence>
<keyword evidence="5 6" id="KW-0687">Ribonucleoprotein</keyword>
<name>F2CZI0_HORVV</name>
<dbReference type="NCBIfam" id="TIGR01012">
    <property type="entry name" value="uS2_euk_arch"/>
    <property type="match status" value="1"/>
</dbReference>
<dbReference type="AlphaFoldDB" id="F2CZI0"/>
<dbReference type="GO" id="GO:0003735">
    <property type="term" value="F:structural constituent of ribosome"/>
    <property type="evidence" value="ECO:0007669"/>
    <property type="project" value="UniProtKB-UniRule"/>
</dbReference>
<dbReference type="GO" id="GO:0000028">
    <property type="term" value="P:ribosomal small subunit assembly"/>
    <property type="evidence" value="ECO:0007669"/>
    <property type="project" value="UniProtKB-UniRule"/>
</dbReference>
<evidence type="ECO:0000256" key="7">
    <source>
        <dbReference type="RuleBase" id="RU003631"/>
    </source>
</evidence>
<proteinExistence type="evidence at transcript level"/>
<feature type="region of interest" description="Disordered" evidence="8">
    <location>
        <begin position="244"/>
        <end position="281"/>
    </location>
</feature>
<dbReference type="SUPFAM" id="SSF52313">
    <property type="entry name" value="Ribosomal protein S2"/>
    <property type="match status" value="1"/>
</dbReference>
<dbReference type="Pfam" id="PF00318">
    <property type="entry name" value="Ribosomal_S2"/>
    <property type="match status" value="2"/>
</dbReference>